<reference evidence="2" key="1">
    <citation type="submission" date="2022-09" db="EMBL/GenBank/DDBJ databases">
        <title>Intensive care unit water sources are persistently colonized with multi-drug resistant bacteria and are the site of extensive horizontal gene transfer of antibiotic resistance genes.</title>
        <authorList>
            <person name="Diorio-Toth L."/>
        </authorList>
    </citation>
    <scope>NUCLEOTIDE SEQUENCE</scope>
    <source>
        <strain evidence="2">GD03676</strain>
    </source>
</reference>
<accession>A0AA42W9T2</accession>
<feature type="domain" description="Erythromycin biosynthesis protein CIII-like C-terminal" evidence="1">
    <location>
        <begin position="287"/>
        <end position="384"/>
    </location>
</feature>
<dbReference type="Gene3D" id="3.40.50.2000">
    <property type="entry name" value="Glycogen Phosphorylase B"/>
    <property type="match status" value="2"/>
</dbReference>
<dbReference type="EMBL" id="JAOCKG010000002">
    <property type="protein sequence ID" value="MDH2049689.1"/>
    <property type="molecule type" value="Genomic_DNA"/>
</dbReference>
<gene>
    <name evidence="2" type="ORF">N5K24_04760</name>
</gene>
<dbReference type="InterPro" id="IPR002213">
    <property type="entry name" value="UDP_glucos_trans"/>
</dbReference>
<dbReference type="AlphaFoldDB" id="A0AA42W9T2"/>
<dbReference type="CDD" id="cd03784">
    <property type="entry name" value="GT1_Gtf-like"/>
    <property type="match status" value="1"/>
</dbReference>
<dbReference type="GO" id="GO:0008194">
    <property type="term" value="F:UDP-glycosyltransferase activity"/>
    <property type="evidence" value="ECO:0007669"/>
    <property type="project" value="InterPro"/>
</dbReference>
<proteinExistence type="predicted"/>
<dbReference type="Proteomes" id="UP001161276">
    <property type="component" value="Unassembled WGS sequence"/>
</dbReference>
<name>A0AA42W9T2_9BURK</name>
<dbReference type="InterPro" id="IPR010610">
    <property type="entry name" value="EryCIII-like_C"/>
</dbReference>
<dbReference type="PANTHER" id="PTHR48050">
    <property type="entry name" value="STEROL 3-BETA-GLUCOSYLTRANSFERASE"/>
    <property type="match status" value="1"/>
</dbReference>
<dbReference type="GO" id="GO:0016758">
    <property type="term" value="F:hexosyltransferase activity"/>
    <property type="evidence" value="ECO:0007669"/>
    <property type="project" value="UniProtKB-ARBA"/>
</dbReference>
<dbReference type="RefSeq" id="WP_280025960.1">
    <property type="nucleotide sequence ID" value="NZ_JAOCKG010000002.1"/>
</dbReference>
<dbReference type="FunFam" id="3.40.50.2000:FF:000009">
    <property type="entry name" value="Sterol 3-beta-glucosyltransferase UGT80A2"/>
    <property type="match status" value="1"/>
</dbReference>
<comment type="caution">
    <text evidence="2">The sequence shown here is derived from an EMBL/GenBank/DDBJ whole genome shotgun (WGS) entry which is preliminary data.</text>
</comment>
<sequence>MQLAVVTYGTEGDARPLAALCRALMDAGHEARLLADRSTLSSAHALGVPCGALSGDIRQALMPGQALSVAVQEKGGFNRTAKALAEIANTHTSAWMREVLEASEGCDAIIVSGLAAFVGLSVVEYRGIKAIGAGLIPITPTADFPSPFLPPGKVPRWLNRASHRLVNGLLWQAFRKKTNAARASVCGLSPRKKVWTDHPMLYGLSTSLLAQPGDWPGNARVCGQWNMPPAAWTPPQDLDDFLSAGEAPLYIGFGSMAGFDRQQFLDTLVNAVGGRRALFYPGWSGMEAAALPANFFKIGEVPHHWLFPRTALVVHHGGAGTTHSAARAGVPSVVIPFAGDQFFWADRLRQLGVAPAPVMGKSISAAQLRQAIDDAARDDMRVRARALGLKMAGENGLGTAVKAVEELLRR</sequence>
<dbReference type="SUPFAM" id="SSF53756">
    <property type="entry name" value="UDP-Glycosyltransferase/glycogen phosphorylase"/>
    <property type="match status" value="1"/>
</dbReference>
<dbReference type="GO" id="GO:0017000">
    <property type="term" value="P:antibiotic biosynthetic process"/>
    <property type="evidence" value="ECO:0007669"/>
    <property type="project" value="UniProtKB-ARBA"/>
</dbReference>
<protein>
    <submittedName>
        <fullName evidence="2">Glycosyltransferase</fullName>
    </submittedName>
</protein>
<evidence type="ECO:0000313" key="3">
    <source>
        <dbReference type="Proteomes" id="UP001161276"/>
    </source>
</evidence>
<organism evidence="2 3">
    <name type="scientific">Achromobacter marplatensis</name>
    <dbReference type="NCBI Taxonomy" id="470868"/>
    <lineage>
        <taxon>Bacteria</taxon>
        <taxon>Pseudomonadati</taxon>
        <taxon>Pseudomonadota</taxon>
        <taxon>Betaproteobacteria</taxon>
        <taxon>Burkholderiales</taxon>
        <taxon>Alcaligenaceae</taxon>
        <taxon>Achromobacter</taxon>
    </lineage>
</organism>
<dbReference type="Pfam" id="PF06722">
    <property type="entry name" value="EryCIII-like_C"/>
    <property type="match status" value="1"/>
</dbReference>
<dbReference type="PANTHER" id="PTHR48050:SF13">
    <property type="entry name" value="STEROL 3-BETA-GLUCOSYLTRANSFERASE UGT80A2"/>
    <property type="match status" value="1"/>
</dbReference>
<evidence type="ECO:0000259" key="1">
    <source>
        <dbReference type="Pfam" id="PF06722"/>
    </source>
</evidence>
<evidence type="ECO:0000313" key="2">
    <source>
        <dbReference type="EMBL" id="MDH2049689.1"/>
    </source>
</evidence>
<dbReference type="InterPro" id="IPR050426">
    <property type="entry name" value="Glycosyltransferase_28"/>
</dbReference>